<feature type="compositionally biased region" description="Basic and acidic residues" evidence="2">
    <location>
        <begin position="240"/>
        <end position="273"/>
    </location>
</feature>
<keyword evidence="4" id="KW-0732">Signal</keyword>
<dbReference type="eggNOG" id="KOG1543">
    <property type="taxonomic scope" value="Eukaryota"/>
</dbReference>
<dbReference type="SMART" id="SM00645">
    <property type="entry name" value="Pept_C1"/>
    <property type="match status" value="1"/>
</dbReference>
<keyword evidence="7" id="KW-0378">Hydrolase</keyword>
<protein>
    <submittedName>
        <fullName evidence="7">Cysteine protease-5</fullName>
    </submittedName>
</protein>
<evidence type="ECO:0000256" key="3">
    <source>
        <dbReference type="SAM" id="Phobius"/>
    </source>
</evidence>
<sequence>MPRRDRAPRSTRAVRVVARVLFVVVVFARASAASTTRPRSEPVGSFGETYVPDATFADAIDDDRVAAMAAANEFIVPGSVWARALDEATTTRREAREREKVLAEAERTSAETREMEEEVEREVEAEMAAKNSSRDDDVKVEAHSERFMNWLAKRPERAKRYCGDEAPPCAESARREKIFNENVARVDRHNAQAGKNGMRMSVGNFADLTPEEFEHRHATAYERRVKAKVELGVAALGEASAHKGSRDHGTRTDMKPVVEERPVRDDERSERPRTYSSKRAKHTHGDALVQPEEPPIAHGELNQHFAAFVDRYGKQKQYCPDVPYPCDEVFKRQKVFLKNLRDIELTNAKGGMKKRVTRFADLESDEFAHEHATYANVTVGSKKQRRNMAKLGDLSQADMRALHAQRPHALRGKVSFHKIKPRTDVNETSTLGKWEYTSAGFNESFDWRKKIDLGPIYSQGMCSGCWAFSTAQVVADSKTIASGARVAVSPHHLLSCDNLDSACNTGNMATAYSWINVQPKGVLLASDFPEGSSCEVANEPSTRGVKIDGYCEIPPLQGVPTVLNIMRALKQQTVAVGLNIKPLQLYGGGIVRTRDCPPASSDPLLAINHAAVLVGWGYDDESKQPYWIMKNSYDSDWGEEGYAKLSMELGADGYGTCGLYTEQNYPLTDGRACVEGSMKKWSVKRGNDVYLEPDDVLVLPNGRGLITPFKFEIFGYDLTDALQFAAMFCFSLCFILLLIELYFCLFPELDDGDQSEEVVADGGKSPSVGSSLLRDVEKGGSAGYGADADAEKK</sequence>
<keyword evidence="3" id="KW-1133">Transmembrane helix</keyword>
<dbReference type="GO" id="GO:0006508">
    <property type="term" value="P:proteolysis"/>
    <property type="evidence" value="ECO:0007669"/>
    <property type="project" value="UniProtKB-KW"/>
</dbReference>
<feature type="region of interest" description="Disordered" evidence="2">
    <location>
        <begin position="91"/>
        <end position="118"/>
    </location>
</feature>
<comment type="similarity">
    <text evidence="1">Belongs to the peptidase C1 family.</text>
</comment>
<feature type="signal peptide" evidence="4">
    <location>
        <begin position="1"/>
        <end position="32"/>
    </location>
</feature>
<keyword evidence="3" id="KW-0812">Transmembrane</keyword>
<feature type="domain" description="Cathepsin propeptide inhibitor" evidence="6">
    <location>
        <begin position="305"/>
        <end position="367"/>
    </location>
</feature>
<dbReference type="CDD" id="cd02248">
    <property type="entry name" value="Peptidase_C1A"/>
    <property type="match status" value="1"/>
</dbReference>
<feature type="domain" description="Peptidase C1A papain C-terminal" evidence="5">
    <location>
        <begin position="441"/>
        <end position="667"/>
    </location>
</feature>
<evidence type="ECO:0000256" key="4">
    <source>
        <dbReference type="SAM" id="SignalP"/>
    </source>
</evidence>
<organism evidence="7">
    <name type="scientific">Ostreococcus tauri</name>
    <name type="common">Marine green alga</name>
    <dbReference type="NCBI Taxonomy" id="70448"/>
    <lineage>
        <taxon>Eukaryota</taxon>
        <taxon>Viridiplantae</taxon>
        <taxon>Chlorophyta</taxon>
        <taxon>Mamiellophyceae</taxon>
        <taxon>Mamiellales</taxon>
        <taxon>Bathycoccaceae</taxon>
        <taxon>Ostreococcus</taxon>
    </lineage>
</organism>
<dbReference type="InterPro" id="IPR039417">
    <property type="entry name" value="Peptidase_C1A_papain-like"/>
</dbReference>
<dbReference type="Gene3D" id="3.90.70.10">
    <property type="entry name" value="Cysteine proteinases"/>
    <property type="match status" value="1"/>
</dbReference>
<dbReference type="EMBL" id="KZ155838">
    <property type="protein sequence ID" value="OUS42409.1"/>
    <property type="molecule type" value="Genomic_DNA"/>
</dbReference>
<feature type="transmembrane region" description="Helical" evidence="3">
    <location>
        <begin position="724"/>
        <end position="745"/>
    </location>
</feature>
<dbReference type="AlphaFoldDB" id="A0A1Y5HYQ8"/>
<name>A0A1Y5HYQ8_OSTTA</name>
<evidence type="ECO:0000313" key="7">
    <source>
        <dbReference type="EMBL" id="OUS42409.1"/>
    </source>
</evidence>
<feature type="region of interest" description="Disordered" evidence="2">
    <location>
        <begin position="755"/>
        <end position="793"/>
    </location>
</feature>
<dbReference type="SMART" id="SM00848">
    <property type="entry name" value="Inhibitor_I29"/>
    <property type="match status" value="2"/>
</dbReference>
<dbReference type="InterPro" id="IPR013201">
    <property type="entry name" value="Prot_inhib_I29"/>
</dbReference>
<keyword evidence="3" id="KW-0472">Membrane</keyword>
<feature type="compositionally biased region" description="Basic and acidic residues" evidence="2">
    <location>
        <begin position="91"/>
        <end position="113"/>
    </location>
</feature>
<dbReference type="PANTHER" id="PTHR12411">
    <property type="entry name" value="CYSTEINE PROTEASE FAMILY C1-RELATED"/>
    <property type="match status" value="1"/>
</dbReference>
<evidence type="ECO:0000259" key="5">
    <source>
        <dbReference type="SMART" id="SM00645"/>
    </source>
</evidence>
<dbReference type="InterPro" id="IPR013128">
    <property type="entry name" value="Peptidase_C1A"/>
</dbReference>
<reference evidence="7" key="1">
    <citation type="submission" date="2017-04" db="EMBL/GenBank/DDBJ databases">
        <title>Population genomics of picophytoplankton unveils novel chromosome hypervariability.</title>
        <authorList>
            <consortium name="DOE Joint Genome Institute"/>
            <person name="Blanc-Mathieu R."/>
            <person name="Krasovec M."/>
            <person name="Hebrard M."/>
            <person name="Yau S."/>
            <person name="Desgranges E."/>
            <person name="Martin J."/>
            <person name="Schackwitz W."/>
            <person name="Kuo A."/>
            <person name="Salin G."/>
            <person name="Donnadieu C."/>
            <person name="Desdevises Y."/>
            <person name="Sanchez-Ferandin S."/>
            <person name="Moreau H."/>
            <person name="Rivals E."/>
            <person name="Grigoriev I.V."/>
            <person name="Grimsley N."/>
            <person name="Eyre-Walker A."/>
            <person name="Piganeau G."/>
        </authorList>
    </citation>
    <scope>NUCLEOTIDE SEQUENCE [LARGE SCALE GENOMIC DNA]</scope>
    <source>
        <strain evidence="7">RCC 1115</strain>
    </source>
</reference>
<feature type="region of interest" description="Disordered" evidence="2">
    <location>
        <begin position="239"/>
        <end position="285"/>
    </location>
</feature>
<dbReference type="InterPro" id="IPR000668">
    <property type="entry name" value="Peptidase_C1A_C"/>
</dbReference>
<proteinExistence type="inferred from homology"/>
<dbReference type="SUPFAM" id="SSF54001">
    <property type="entry name" value="Cysteine proteinases"/>
    <property type="match status" value="2"/>
</dbReference>
<dbReference type="Pfam" id="PF08246">
    <property type="entry name" value="Inhibitor_I29"/>
    <property type="match status" value="1"/>
</dbReference>
<dbReference type="InterPro" id="IPR038765">
    <property type="entry name" value="Papain-like_cys_pep_sf"/>
</dbReference>
<dbReference type="Pfam" id="PF00112">
    <property type="entry name" value="Peptidase_C1"/>
    <property type="match status" value="1"/>
</dbReference>
<evidence type="ECO:0000259" key="6">
    <source>
        <dbReference type="SMART" id="SM00848"/>
    </source>
</evidence>
<accession>A0A1Y5HYQ8</accession>
<dbReference type="Proteomes" id="UP000195557">
    <property type="component" value="Unassembled WGS sequence"/>
</dbReference>
<dbReference type="Gene3D" id="1.10.287.2250">
    <property type="match status" value="2"/>
</dbReference>
<dbReference type="GO" id="GO:0008234">
    <property type="term" value="F:cysteine-type peptidase activity"/>
    <property type="evidence" value="ECO:0007669"/>
    <property type="project" value="InterPro"/>
</dbReference>
<dbReference type="PRINTS" id="PR00705">
    <property type="entry name" value="PAPAIN"/>
</dbReference>
<keyword evidence="7" id="KW-0645">Protease</keyword>
<feature type="domain" description="Cathepsin propeptide inhibitor" evidence="6">
    <location>
        <begin position="147"/>
        <end position="213"/>
    </location>
</feature>
<feature type="chain" id="PRO_5012870550" evidence="4">
    <location>
        <begin position="33"/>
        <end position="793"/>
    </location>
</feature>
<evidence type="ECO:0000256" key="2">
    <source>
        <dbReference type="SAM" id="MobiDB-lite"/>
    </source>
</evidence>
<gene>
    <name evidence="7" type="ORF">BE221DRAFT_187083</name>
</gene>
<evidence type="ECO:0000256" key="1">
    <source>
        <dbReference type="ARBA" id="ARBA00008455"/>
    </source>
</evidence>